<dbReference type="Gene3D" id="3.40.640.10">
    <property type="entry name" value="Type I PLP-dependent aspartate aminotransferase-like (Major domain)"/>
    <property type="match status" value="1"/>
</dbReference>
<dbReference type="InterPro" id="IPR050477">
    <property type="entry name" value="GrpII_AminoAcid_Decarb"/>
</dbReference>
<organism evidence="4">
    <name type="scientific">uncultured bacterium</name>
    <name type="common">gcode 4</name>
    <dbReference type="NCBI Taxonomy" id="1234023"/>
    <lineage>
        <taxon>Bacteria</taxon>
        <taxon>environmental samples</taxon>
    </lineage>
</organism>
<sequence length="562" mass="66907">MPKGDKNIEAKYEKILKWMLDKYFLSSDGSNSESLIWMIDFALNWILSKHWDWPMFNNWSLRQDKTQIASYSKIPDSLELEPNKILSTIPDHMWWSVKAFHPYMVKNVIPLPNFIYLATNLAVSLYMPNAVTWEDSGDILNSELFCANFLSDISWYDKNKSAWVFTFWWTGTNLYAIKIGLSKAFPNHHLTWVREDWVVIGSRPSHYCHRTSVDWLGLWQNNYVQVESNINQTTNLEELKLKCREVLESWKKIICIELAGWTTSNMWIDDIESIYHFRNKLVDEFRLDYSPHIHVDAVLGWVYLFFLEYDFDLNNLGFSVNVMDKLKKICDKLRMIKYADSYWVDFHKTWYIPYVSSMIMVKDGHDFKRLRRDWDLMTPLFHDDLAYNPWTFTLETSRSASNILATWLTLKTFWFEWFQALIWHTLEISEEIRDEIWLNSSNWICVVNKDSFWCDVFVRCYNAWTDTDNVFDAELIDSSLLVTNNEYLNKFAKYLIENKSYISDGIAISKSSAAIYTETWHPMPAIRIYPLNPNITKKSARDIIKKLITFKKEFDLVYSWNK</sequence>
<evidence type="ECO:0000313" key="4">
    <source>
        <dbReference type="EMBL" id="EKE28070.1"/>
    </source>
</evidence>
<protein>
    <submittedName>
        <fullName evidence="4">Pyridoxal-dependent decarboxylase protein</fullName>
    </submittedName>
</protein>
<dbReference type="AlphaFoldDB" id="K2GXF7"/>
<evidence type="ECO:0000256" key="1">
    <source>
        <dbReference type="ARBA" id="ARBA00001933"/>
    </source>
</evidence>
<reference evidence="4" key="1">
    <citation type="journal article" date="2012" name="Science">
        <title>Fermentation, hydrogen, and sulfur metabolism in multiple uncultivated bacterial phyla.</title>
        <authorList>
            <person name="Wrighton K.C."/>
            <person name="Thomas B.C."/>
            <person name="Sharon I."/>
            <person name="Miller C.S."/>
            <person name="Castelle C.J."/>
            <person name="VerBerkmoes N.C."/>
            <person name="Wilkins M.J."/>
            <person name="Hettich R.L."/>
            <person name="Lipton M.S."/>
            <person name="Williams K.H."/>
            <person name="Long P.E."/>
            <person name="Banfield J.F."/>
        </authorList>
    </citation>
    <scope>NUCLEOTIDE SEQUENCE [LARGE SCALE GENOMIC DNA]</scope>
</reference>
<keyword evidence="2" id="KW-0663">Pyridoxal phosphate</keyword>
<comment type="caution">
    <text evidence="4">The sequence shown here is derived from an EMBL/GenBank/DDBJ whole genome shotgun (WGS) entry which is preliminary data.</text>
</comment>
<dbReference type="InterPro" id="IPR015424">
    <property type="entry name" value="PyrdxlP-dep_Trfase"/>
</dbReference>
<evidence type="ECO:0000256" key="2">
    <source>
        <dbReference type="ARBA" id="ARBA00022898"/>
    </source>
</evidence>
<dbReference type="GO" id="GO:0016020">
    <property type="term" value="C:membrane"/>
    <property type="evidence" value="ECO:0007669"/>
    <property type="project" value="GOC"/>
</dbReference>
<accession>K2GXF7</accession>
<dbReference type="PANTHER" id="PTHR42735:SF6">
    <property type="entry name" value="SPHINGOSINE-1-PHOSPHATE LYASE 1"/>
    <property type="match status" value="1"/>
</dbReference>
<dbReference type="EMBL" id="AMFJ01000379">
    <property type="protein sequence ID" value="EKE28070.1"/>
    <property type="molecule type" value="Genomic_DNA"/>
</dbReference>
<comment type="cofactor">
    <cofactor evidence="1">
        <name>pyridoxal 5'-phosphate</name>
        <dbReference type="ChEBI" id="CHEBI:597326"/>
    </cofactor>
</comment>
<keyword evidence="3" id="KW-0456">Lyase</keyword>
<gene>
    <name evidence="4" type="ORF">ACD_3C00105G0008</name>
</gene>
<proteinExistence type="predicted"/>
<evidence type="ECO:0000256" key="3">
    <source>
        <dbReference type="ARBA" id="ARBA00023239"/>
    </source>
</evidence>
<dbReference type="PANTHER" id="PTHR42735">
    <property type="match status" value="1"/>
</dbReference>
<name>K2GXF7_9BACT</name>
<dbReference type="SUPFAM" id="SSF53383">
    <property type="entry name" value="PLP-dependent transferases"/>
    <property type="match status" value="1"/>
</dbReference>
<dbReference type="GO" id="GO:0030149">
    <property type="term" value="P:sphingolipid catabolic process"/>
    <property type="evidence" value="ECO:0007669"/>
    <property type="project" value="TreeGrafter"/>
</dbReference>
<dbReference type="InterPro" id="IPR015421">
    <property type="entry name" value="PyrdxlP-dep_Trfase_major"/>
</dbReference>
<dbReference type="GO" id="GO:0008117">
    <property type="term" value="F:sphinganine-1-phosphate aldolase activity"/>
    <property type="evidence" value="ECO:0007669"/>
    <property type="project" value="TreeGrafter"/>
</dbReference>